<feature type="domain" description="L,D-TPase catalytic" evidence="7">
    <location>
        <begin position="53"/>
        <end position="176"/>
    </location>
</feature>
<dbReference type="GO" id="GO:0016740">
    <property type="term" value="F:transferase activity"/>
    <property type="evidence" value="ECO:0007669"/>
    <property type="project" value="UniProtKB-KW"/>
</dbReference>
<gene>
    <name evidence="8" type="ORF">AALG99_13395</name>
</gene>
<sequence length="525" mass="57769">MVEYLGKTKGEVMKQQISKLKKLTAVLLMLSLLIGTGIGPAKAKTVSAAQTKYWIKVNKQANVATVYKLTKGKYKPIKAFLVSCGGSNTPSGTFYTPAKYRWQTLMGPSYGQYCTRIHGGILFHSVWYYSHSKASQSTVQFNKLGKTASHGCVRLSVADAKWIYDNCKLGTKVTIYSSKNPGPLGKPKPIKVSTSRSMYWDPTDPDKNNPYRKVKPTIKISSKKKKTVEYGKSYSVKSHVTAKDNVTKKSLTKKVKYSVTKYNAEKKKYYKAKFSTKSLGTYKIKYSVKSALGKSASKTIKVEVVDTLAPVISNATNKTVTINTKNAVFKTTAKMRSGKSRTSAMTVSITKPGEKKATSMSYSKAKSYVFNKAGTYTVKYTVKNSNKPYRAASKTVKVTVKGYKNAEIKANPTAFTMTVTDPNAVDQAKKELEAQIIKAISITDNGTKVIPSDKNLKFEYIGQNDDTAYTDFSKDGNCRVKVTYTGTKNKKPVSVIVNISVKTEIPLDGKNTKAIPASETTTAVE</sequence>
<evidence type="ECO:0000313" key="8">
    <source>
        <dbReference type="EMBL" id="MEY8634494.1"/>
    </source>
</evidence>
<evidence type="ECO:0000256" key="3">
    <source>
        <dbReference type="ARBA" id="ARBA00022960"/>
    </source>
</evidence>
<keyword evidence="4 6" id="KW-0573">Peptidoglycan synthesis</keyword>
<accession>A0ABV4DIZ4</accession>
<evidence type="ECO:0000256" key="1">
    <source>
        <dbReference type="ARBA" id="ARBA00004752"/>
    </source>
</evidence>
<dbReference type="InterPro" id="IPR005490">
    <property type="entry name" value="LD_TPept_cat_dom"/>
</dbReference>
<evidence type="ECO:0000256" key="5">
    <source>
        <dbReference type="ARBA" id="ARBA00023316"/>
    </source>
</evidence>
<name>A0ABV4DIZ4_9FIRM</name>
<dbReference type="Gene3D" id="2.40.440.10">
    <property type="entry name" value="L,D-transpeptidase catalytic domain-like"/>
    <property type="match status" value="1"/>
</dbReference>
<proteinExistence type="predicted"/>
<feature type="active site" description="Nucleophile" evidence="6">
    <location>
        <position position="152"/>
    </location>
</feature>
<comment type="pathway">
    <text evidence="1 6">Cell wall biogenesis; peptidoglycan biosynthesis.</text>
</comment>
<dbReference type="Pfam" id="PF03734">
    <property type="entry name" value="YkuD"/>
    <property type="match status" value="1"/>
</dbReference>
<feature type="active site" description="Proton donor/acceptor" evidence="6">
    <location>
        <position position="124"/>
    </location>
</feature>
<dbReference type="Gene3D" id="2.60.40.10">
    <property type="entry name" value="Immunoglobulins"/>
    <property type="match status" value="1"/>
</dbReference>
<dbReference type="InterPro" id="IPR050979">
    <property type="entry name" value="LD-transpeptidase"/>
</dbReference>
<evidence type="ECO:0000313" key="9">
    <source>
        <dbReference type="Proteomes" id="UP001565219"/>
    </source>
</evidence>
<dbReference type="CDD" id="cd16913">
    <property type="entry name" value="YkuD_like"/>
    <property type="match status" value="1"/>
</dbReference>
<dbReference type="RefSeq" id="WP_235824633.1">
    <property type="nucleotide sequence ID" value="NZ_BAABXW010000001.1"/>
</dbReference>
<dbReference type="PROSITE" id="PS52029">
    <property type="entry name" value="LD_TPASE"/>
    <property type="match status" value="1"/>
</dbReference>
<dbReference type="PANTHER" id="PTHR30582:SF2">
    <property type="entry name" value="L,D-TRANSPEPTIDASE YCIB-RELATED"/>
    <property type="match status" value="1"/>
</dbReference>
<keyword evidence="9" id="KW-1185">Reference proteome</keyword>
<dbReference type="EMBL" id="JBCLTR010000020">
    <property type="protein sequence ID" value="MEY8634494.1"/>
    <property type="molecule type" value="Genomic_DNA"/>
</dbReference>
<keyword evidence="5 6" id="KW-0961">Cell wall biogenesis/degradation</keyword>
<protein>
    <submittedName>
        <fullName evidence="8">L,D-transpeptidase</fullName>
        <ecNumber evidence="8">2.-.-.-</ecNumber>
    </submittedName>
</protein>
<dbReference type="Proteomes" id="UP001565219">
    <property type="component" value="Unassembled WGS sequence"/>
</dbReference>
<evidence type="ECO:0000256" key="4">
    <source>
        <dbReference type="ARBA" id="ARBA00022984"/>
    </source>
</evidence>
<evidence type="ECO:0000259" key="7">
    <source>
        <dbReference type="PROSITE" id="PS52029"/>
    </source>
</evidence>
<keyword evidence="3 6" id="KW-0133">Cell shape</keyword>
<dbReference type="InterPro" id="IPR013783">
    <property type="entry name" value="Ig-like_fold"/>
</dbReference>
<organism evidence="8 9">
    <name type="scientific">Anaerostipes hominis</name>
    <name type="common">ex Lee et al. 2021</name>
    <dbReference type="NCBI Taxonomy" id="2025494"/>
    <lineage>
        <taxon>Bacteria</taxon>
        <taxon>Bacillati</taxon>
        <taxon>Bacillota</taxon>
        <taxon>Clostridia</taxon>
        <taxon>Lachnospirales</taxon>
        <taxon>Lachnospiraceae</taxon>
        <taxon>Anaerostipes</taxon>
    </lineage>
</organism>
<reference evidence="8 9" key="1">
    <citation type="submission" date="2024-03" db="EMBL/GenBank/DDBJ databases">
        <title>Mouse gut bacterial collection (mGBC) of GemPharmatech.</title>
        <authorList>
            <person name="He Y."/>
            <person name="Dong L."/>
            <person name="Wu D."/>
            <person name="Gao X."/>
            <person name="Lin Z."/>
        </authorList>
    </citation>
    <scope>NUCLEOTIDE SEQUENCE [LARGE SCALE GENOMIC DNA]</scope>
    <source>
        <strain evidence="8 9">32-10</strain>
    </source>
</reference>
<dbReference type="EC" id="2.-.-.-" evidence="8"/>
<comment type="caution">
    <text evidence="8">The sequence shown here is derived from an EMBL/GenBank/DDBJ whole genome shotgun (WGS) entry which is preliminary data.</text>
</comment>
<dbReference type="SUPFAM" id="SSF141523">
    <property type="entry name" value="L,D-transpeptidase catalytic domain-like"/>
    <property type="match status" value="1"/>
</dbReference>
<dbReference type="CDD" id="cd00146">
    <property type="entry name" value="PKD"/>
    <property type="match status" value="1"/>
</dbReference>
<keyword evidence="2 8" id="KW-0808">Transferase</keyword>
<dbReference type="PANTHER" id="PTHR30582">
    <property type="entry name" value="L,D-TRANSPEPTIDASE"/>
    <property type="match status" value="1"/>
</dbReference>
<dbReference type="InterPro" id="IPR038063">
    <property type="entry name" value="Transpep_catalytic_dom"/>
</dbReference>
<evidence type="ECO:0000256" key="2">
    <source>
        <dbReference type="ARBA" id="ARBA00022679"/>
    </source>
</evidence>
<evidence type="ECO:0000256" key="6">
    <source>
        <dbReference type="PROSITE-ProRule" id="PRU01373"/>
    </source>
</evidence>